<feature type="domain" description="DRBM" evidence="5">
    <location>
        <begin position="75"/>
        <end position="142"/>
    </location>
</feature>
<feature type="region of interest" description="Disordered" evidence="4">
    <location>
        <begin position="141"/>
        <end position="160"/>
    </location>
</feature>
<feature type="domain" description="DRBM" evidence="5">
    <location>
        <begin position="406"/>
        <end position="474"/>
    </location>
</feature>
<dbReference type="InterPro" id="IPR014720">
    <property type="entry name" value="dsRBD_dom"/>
</dbReference>
<evidence type="ECO:0000313" key="6">
    <source>
        <dbReference type="Proteomes" id="UP000694865"/>
    </source>
</evidence>
<dbReference type="Proteomes" id="UP000694865">
    <property type="component" value="Unplaced"/>
</dbReference>
<evidence type="ECO:0000313" key="7">
    <source>
        <dbReference type="RefSeq" id="XP_006811959.1"/>
    </source>
</evidence>
<reference evidence="7" key="1">
    <citation type="submission" date="2025-08" db="UniProtKB">
        <authorList>
            <consortium name="RefSeq"/>
        </authorList>
    </citation>
    <scope>IDENTIFICATION</scope>
    <source>
        <tissue evidence="7">Testes</tissue>
    </source>
</reference>
<feature type="region of interest" description="Disordered" evidence="4">
    <location>
        <begin position="672"/>
        <end position="707"/>
    </location>
</feature>
<gene>
    <name evidence="7" type="primary">LOC100376349</name>
</gene>
<dbReference type="CDD" id="cd19859">
    <property type="entry name" value="DSRM_STAU_rpt3"/>
    <property type="match status" value="1"/>
</dbReference>
<organism evidence="6 7">
    <name type="scientific">Saccoglossus kowalevskii</name>
    <name type="common">Acorn worm</name>
    <dbReference type="NCBI Taxonomy" id="10224"/>
    <lineage>
        <taxon>Eukaryota</taxon>
        <taxon>Metazoa</taxon>
        <taxon>Hemichordata</taxon>
        <taxon>Enteropneusta</taxon>
        <taxon>Harrimaniidae</taxon>
        <taxon>Saccoglossus</taxon>
    </lineage>
</organism>
<dbReference type="SUPFAM" id="SSF54768">
    <property type="entry name" value="dsRNA-binding domain-like"/>
    <property type="match status" value="5"/>
</dbReference>
<feature type="region of interest" description="Disordered" evidence="4">
    <location>
        <begin position="1"/>
        <end position="58"/>
    </location>
</feature>
<evidence type="ECO:0000256" key="3">
    <source>
        <dbReference type="PROSITE-ProRule" id="PRU00266"/>
    </source>
</evidence>
<dbReference type="InterPro" id="IPR032478">
    <property type="entry name" value="Staufen_C"/>
</dbReference>
<evidence type="ECO:0000259" key="5">
    <source>
        <dbReference type="PROSITE" id="PS50137"/>
    </source>
</evidence>
<dbReference type="Gene3D" id="3.30.160.20">
    <property type="match status" value="5"/>
</dbReference>
<keyword evidence="1" id="KW-0677">Repeat</keyword>
<feature type="compositionally biased region" description="Polar residues" evidence="4">
    <location>
        <begin position="1"/>
        <end position="10"/>
    </location>
</feature>
<dbReference type="CDD" id="cd19860">
    <property type="entry name" value="DSRM_STAU_rpt4"/>
    <property type="match status" value="1"/>
</dbReference>
<keyword evidence="6" id="KW-1185">Reference proteome</keyword>
<dbReference type="CDD" id="cd19857">
    <property type="entry name" value="DSRM_STAU_rpt1"/>
    <property type="match status" value="1"/>
</dbReference>
<dbReference type="CDD" id="cd19861">
    <property type="entry name" value="DSRM_STAU_rpt5"/>
    <property type="match status" value="1"/>
</dbReference>
<feature type="region of interest" description="Disordered" evidence="4">
    <location>
        <begin position="476"/>
        <end position="503"/>
    </location>
</feature>
<evidence type="ECO:0000256" key="1">
    <source>
        <dbReference type="ARBA" id="ARBA00022737"/>
    </source>
</evidence>
<feature type="compositionally biased region" description="Acidic residues" evidence="4">
    <location>
        <begin position="292"/>
        <end position="302"/>
    </location>
</feature>
<dbReference type="PANTHER" id="PTHR46054:SF3">
    <property type="entry name" value="MATERNAL EFFECT PROTEIN STAUFEN"/>
    <property type="match status" value="1"/>
</dbReference>
<dbReference type="GeneID" id="100376349"/>
<dbReference type="SMART" id="SM00358">
    <property type="entry name" value="DSRM"/>
    <property type="match status" value="5"/>
</dbReference>
<proteinExistence type="predicted"/>
<dbReference type="InterPro" id="IPR051740">
    <property type="entry name" value="DRBM-containing_protein"/>
</dbReference>
<name>A0ABM0LW18_SACKO</name>
<dbReference type="Pfam" id="PF00035">
    <property type="entry name" value="dsrm"/>
    <property type="match status" value="4"/>
</dbReference>
<sequence>MSQVQGVQATQPPPATAGVPPGMNQTNPKVVSGPAAAAGGPGMPTGAVPSSTTGTVTPPVAQTISQNMANPKEKTPMCLLNELARYNKTQPQYKLQDESGPAHQKTFNVSLTLNNQVYDASGSSIKKAQHAAAEIALQKCGLPRPKPRPPRVLYNGNPNSMTPTVELNGLAMKRGEPAIYRPIEANPRGPQQGYYNRPPPNYNFRGMYNQRYRYPMARPCYVSLTVGNREFIGDGRTRQQARHNAALKALKVLRNEPLPEGALELLQNQQLLEQQQQQQQQQSAEGVKLDVVDGDDNDDDESKSEISQCYESAHRRNLPISFEVINESGPPHMKTFITRCTIGEYSAEAEGNGKKVSKKRAAAKVLEQLKVLPALPVIEKPRPRFKKKKPKSLVQQSNQDYGLGMNPVSRLVQIQQAKKEKEPVFTLLQERGQPRKREFIMQVTIGSNQCTGIGPNKKMAKRAAAEAMLQLLGYRSTPPLPNKSALKTEGGETPSSEEKSTNGRKVTFADSKLGGEKRCVIIRLLSYFVVLNRAPGGHLGVDSCKSMATTATIAKELLINGKSPTADALIKSGTGPKTEQKLLRPKQQLMFLAEIQGLQVEFTDFPKGNKPEYLSLVSIATNPPLVAHGAGPTVDSSYDAAALQALKSLTDMDIGSLKQGELVKPEEIKITDPTMKPDIRTDETRDQKTANSLDKKTILGKPSGTEA</sequence>
<dbReference type="PROSITE" id="PS50137">
    <property type="entry name" value="DS_RBD"/>
    <property type="match status" value="4"/>
</dbReference>
<keyword evidence="2 3" id="KW-0694">RNA-binding</keyword>
<dbReference type="RefSeq" id="XP_006811959.1">
    <property type="nucleotide sequence ID" value="XM_006811896.1"/>
</dbReference>
<feature type="region of interest" description="Disordered" evidence="4">
    <location>
        <begin position="274"/>
        <end position="306"/>
    </location>
</feature>
<dbReference type="PANTHER" id="PTHR46054">
    <property type="entry name" value="MATERNAL EFFECT PROTEIN STAUFEN"/>
    <property type="match status" value="1"/>
</dbReference>
<feature type="domain" description="DRBM" evidence="5">
    <location>
        <begin position="162"/>
        <end position="255"/>
    </location>
</feature>
<evidence type="ECO:0000256" key="4">
    <source>
        <dbReference type="SAM" id="MobiDB-lite"/>
    </source>
</evidence>
<protein>
    <submittedName>
        <fullName evidence="7">Double-stranded RNA-binding protein Staufen homolog 2-like</fullName>
    </submittedName>
</protein>
<dbReference type="InterPro" id="IPR044464">
    <property type="entry name" value="STAU2_DSRM_2"/>
</dbReference>
<dbReference type="CDD" id="cd19882">
    <property type="entry name" value="DSRM_STAU2_rpt2"/>
    <property type="match status" value="1"/>
</dbReference>
<dbReference type="Pfam" id="PF16482">
    <property type="entry name" value="Staufen_C"/>
    <property type="match status" value="1"/>
</dbReference>
<feature type="domain" description="DRBM" evidence="5">
    <location>
        <begin position="301"/>
        <end position="371"/>
    </location>
</feature>
<evidence type="ECO:0000256" key="2">
    <source>
        <dbReference type="ARBA" id="ARBA00022884"/>
    </source>
</evidence>
<accession>A0ABM0LW18</accession>
<feature type="compositionally biased region" description="Basic and acidic residues" evidence="4">
    <location>
        <begin position="672"/>
        <end position="697"/>
    </location>
</feature>
<feature type="compositionally biased region" description="Low complexity" evidence="4">
    <location>
        <begin position="28"/>
        <end position="58"/>
    </location>
</feature>